<dbReference type="GO" id="GO:0046556">
    <property type="term" value="F:alpha-L-arabinofuranosidase activity"/>
    <property type="evidence" value="ECO:0007669"/>
    <property type="project" value="UniProtKB-EC"/>
</dbReference>
<dbReference type="InterPro" id="IPR017853">
    <property type="entry name" value="GH"/>
</dbReference>
<dbReference type="GO" id="GO:0046373">
    <property type="term" value="P:L-arabinose metabolic process"/>
    <property type="evidence" value="ECO:0007669"/>
    <property type="project" value="InterPro"/>
</dbReference>
<reference evidence="9" key="2">
    <citation type="submission" date="2020-09" db="EMBL/GenBank/DDBJ databases">
        <authorList>
            <person name="Sun Q."/>
            <person name="Zhou Y."/>
        </authorList>
    </citation>
    <scope>NUCLEOTIDE SEQUENCE</scope>
    <source>
        <strain evidence="9">CGMCC 1.15448</strain>
    </source>
</reference>
<dbReference type="Pfam" id="PF06964">
    <property type="entry name" value="Alpha-L-AF_C"/>
    <property type="match status" value="1"/>
</dbReference>
<dbReference type="PANTHER" id="PTHR31776">
    <property type="entry name" value="ALPHA-L-ARABINOFURANOSIDASE 1"/>
    <property type="match status" value="1"/>
</dbReference>
<keyword evidence="10" id="KW-1185">Reference proteome</keyword>
<dbReference type="EC" id="3.2.1.55" evidence="3"/>
<dbReference type="Gene3D" id="2.60.120.260">
    <property type="entry name" value="Galactose-binding domain-like"/>
    <property type="match status" value="1"/>
</dbReference>
<comment type="catalytic activity">
    <reaction evidence="1">
        <text>Hydrolysis of terminal non-reducing alpha-L-arabinofuranoside residues in alpha-L-arabinosides.</text>
        <dbReference type="EC" id="3.2.1.55"/>
    </reaction>
</comment>
<evidence type="ECO:0000256" key="6">
    <source>
        <dbReference type="ARBA" id="ARBA00023180"/>
    </source>
</evidence>
<reference evidence="9" key="1">
    <citation type="journal article" date="2014" name="Int. J. Syst. Evol. Microbiol.">
        <title>Complete genome sequence of Corynebacterium casei LMG S-19264T (=DSM 44701T), isolated from a smear-ripened cheese.</title>
        <authorList>
            <consortium name="US DOE Joint Genome Institute (JGI-PGF)"/>
            <person name="Walter F."/>
            <person name="Albersmeier A."/>
            <person name="Kalinowski J."/>
            <person name="Ruckert C."/>
        </authorList>
    </citation>
    <scope>NUCLEOTIDE SEQUENCE</scope>
    <source>
        <strain evidence="9">CGMCC 1.15448</strain>
    </source>
</reference>
<dbReference type="Gene3D" id="2.60.120.560">
    <property type="entry name" value="Exo-inulinase, domain 1"/>
    <property type="match status" value="1"/>
</dbReference>
<feature type="chain" id="PRO_5035225868" description="non-reducing end alpha-L-arabinofuranosidase" evidence="7">
    <location>
        <begin position="30"/>
        <end position="1761"/>
    </location>
</feature>
<accession>A0A8J2UI61</accession>
<dbReference type="PANTHER" id="PTHR31776:SF0">
    <property type="entry name" value="ALPHA-L-ARABINOFURANOSIDASE 1"/>
    <property type="match status" value="1"/>
</dbReference>
<organism evidence="9 10">
    <name type="scientific">Puia dinghuensis</name>
    <dbReference type="NCBI Taxonomy" id="1792502"/>
    <lineage>
        <taxon>Bacteria</taxon>
        <taxon>Pseudomonadati</taxon>
        <taxon>Bacteroidota</taxon>
        <taxon>Chitinophagia</taxon>
        <taxon>Chitinophagales</taxon>
        <taxon>Chitinophagaceae</taxon>
        <taxon>Puia</taxon>
    </lineage>
</organism>
<dbReference type="InterPro" id="IPR008979">
    <property type="entry name" value="Galactose-bd-like_sf"/>
</dbReference>
<proteinExistence type="inferred from homology"/>
<dbReference type="RefSeq" id="WP_188937067.1">
    <property type="nucleotide sequence ID" value="NZ_BMJC01000006.1"/>
</dbReference>
<keyword evidence="6" id="KW-0325">Glycoprotein</keyword>
<dbReference type="Pfam" id="PF22848">
    <property type="entry name" value="ASD1_dom"/>
    <property type="match status" value="1"/>
</dbReference>
<evidence type="ECO:0000256" key="7">
    <source>
        <dbReference type="SAM" id="SignalP"/>
    </source>
</evidence>
<evidence type="ECO:0000313" key="10">
    <source>
        <dbReference type="Proteomes" id="UP000607559"/>
    </source>
</evidence>
<sequence length="1761" mass="195219">MMTTCLRLPARIRLPACVLACLLSLSSLAQSGESPWQRLARRPSTLGIESGALDLHTTAFRLRLVRASQTVASLSPATLPGFDYTPGDSLKVRSSDGMYHLGDITLRIRNGAGDWIKYSSAAKRRPVQALPATGHVLAAADLGPTFPADMPLQVRRYWEVDGDELTLRFELKNTSAAQVEIGSLGIPMIFNNLLDGKTLGQAHAQNVFYDPYTGEDAGYLQVARLSGASPTLLVVPYGHAPFEAYNPLLDDPTPRGITFEGFYEWLVCSKAYAEKEWAAAQSWNLPTSIILAPGETRSYGWQFLLCGSVRDIETTLAAHHRPVAIGIPGYVLPQDVEGKLFLQYPKKVLSMEVSPAGALEIVPAATPQNHGWKSYAVHGNTWGRARLIITYEDSTVQTIQYKVIHPEDSVISAYGHFLTTAQWFDKKTDLFHRSPGIITYDEEKHAQVTQDNRAWIAGLSDEGGAGSWLGATMKQFVLPDKTEVAKLEDFVNQTLWGHIQYDSGPLKYGVRKSLFYYEPDSLPKGTYDSSINFHTWSAWPLKEAESTGRSYNYPHVAAAWWVLYRLARNHRGLVTSHAWDYYLQHAYETILAMMSQAPYYTQFGQMEGTVFYLILKDLRAESMTAMAGRVEALMKKRALRWHTLKYPFGSEMPWDSTGQEEVYIWSVFFGYDDKAAITLKAILAYMPTLPSWAYNGNARRYWDFLYGGKLQRIERMIHHYGSELNAIPVLAEYRRNPADLYLLRVGYGGVLGGIANIGEDGFAPCAFHSFPATLKNDGITGDYGSGFFGYAVNTATYITRHKDLGWLCFGGNLAEKDGWVTARITTAARSAVYIAPAGLWLRLDAGRLVSASYQEVTGAVKLVLEPADAYTPDAYLQVDQPARLPGIGRYVLKGAPAKDHGRYRLPLTASPTEFFLSPEKPQPARPAQRHATVLIDPQEKGNPVSPTLHGVFFEEISHAGEGGLYAELIQNRGFEESNIPPGMTLAGDFILPPRTPHFSMPAGKVSDWKMEWRLKSDYPAWSSRATRHAAVSIARTADDPLSFATPHSLHVAIAAADNGDTAEVINEGFWGISVIAGDSYNLRFFLRHQGYPGTITAFLRSSDGRILASHSFQPSTDTGWSAYTATLQASATDPKAEFVLAFDKPGDVWLDMVSLFPEKTFRHRPNGLRADLAQYIADLHPAFVRWPGGCFVEGIDIQSAPDWKTTIGPIEARTPTYSPWEYYTSNGFGYHEYLQFCEDIGAAALYVFNAGVSCDFRSGTFVTPDSLHPYIQNALDAIEYAIGAVDSKWGSVRAAAGHPNPFPLKYVEVGNEQHGPRYAERYNIFYDSIKARYPQIKIIASMGIGDVNEYTLRGMKRVDIADEHAYKAAGWAMTHFNHFDGYPRDKWHLYVGEYATNAGVGNGDMEAALSDAVYIMSMENNGDLVKMCSYAPLLVNVNDVDWPVNLIHFDAARSFARISYYAIQLLSNNRSDTNFQTTVQVSPPAHKEPSFPGGIGLATWDTHTAYKDIEVWQNGRQVYKSDLLHRPGDWRPFRGSWRVQDNALAQLGEGPQRLALLKGRKFSTYTLKLKAKKLDGYNAFIIPFAVKDSNTFYRVHIGAWVNRVAVFEKVTGGDEVSNISSPISLKDTIQPGRWYEIRVDVGADTVKCWLDGRLLMSFTEPEKFFAIAGEDAATGEIIVKMVNAYADPLAVKLPGVNPGPAALTTLSAPTLTAENTFDQPRAYTPEITNLPAGTSSVILKPYSINILRIPAANLGTASSKK</sequence>
<evidence type="ECO:0000313" key="9">
    <source>
        <dbReference type="EMBL" id="GGB20578.1"/>
    </source>
</evidence>
<gene>
    <name evidence="9" type="ORF">GCM10011511_50400</name>
</gene>
<dbReference type="SUPFAM" id="SSF51445">
    <property type="entry name" value="(Trans)glycosidases"/>
    <property type="match status" value="1"/>
</dbReference>
<evidence type="ECO:0000256" key="2">
    <source>
        <dbReference type="ARBA" id="ARBA00007186"/>
    </source>
</evidence>
<feature type="domain" description="Alpha-L-arabinofuranosidase C-terminal" evidence="8">
    <location>
        <begin position="1392"/>
        <end position="1743"/>
    </location>
</feature>
<evidence type="ECO:0000256" key="1">
    <source>
        <dbReference type="ARBA" id="ARBA00001462"/>
    </source>
</evidence>
<evidence type="ECO:0000256" key="5">
    <source>
        <dbReference type="ARBA" id="ARBA00022801"/>
    </source>
</evidence>
<dbReference type="Proteomes" id="UP000607559">
    <property type="component" value="Unassembled WGS sequence"/>
</dbReference>
<comment type="similarity">
    <text evidence="2">Belongs to the glycosyl hydrolase 51 family.</text>
</comment>
<dbReference type="InterPro" id="IPR010496">
    <property type="entry name" value="AL/BT2_dom"/>
</dbReference>
<dbReference type="InterPro" id="IPR010720">
    <property type="entry name" value="Alpha-L-AF_C"/>
</dbReference>
<dbReference type="InterPro" id="IPR055235">
    <property type="entry name" value="ASD1_cat"/>
</dbReference>
<evidence type="ECO:0000256" key="3">
    <source>
        <dbReference type="ARBA" id="ARBA00012670"/>
    </source>
</evidence>
<feature type="signal peptide" evidence="7">
    <location>
        <begin position="1"/>
        <end position="29"/>
    </location>
</feature>
<dbReference type="InterPro" id="IPR043750">
    <property type="entry name" value="DUF5695"/>
</dbReference>
<evidence type="ECO:0000256" key="4">
    <source>
        <dbReference type="ARBA" id="ARBA00022729"/>
    </source>
</evidence>
<dbReference type="Gene3D" id="3.20.20.80">
    <property type="entry name" value="Glycosidases"/>
    <property type="match status" value="1"/>
</dbReference>
<dbReference type="EMBL" id="BMJC01000006">
    <property type="protein sequence ID" value="GGB20578.1"/>
    <property type="molecule type" value="Genomic_DNA"/>
</dbReference>
<dbReference type="InterPro" id="IPR051563">
    <property type="entry name" value="Glycosyl_Hydrolase_51"/>
</dbReference>
<dbReference type="SUPFAM" id="SSF49785">
    <property type="entry name" value="Galactose-binding domain-like"/>
    <property type="match status" value="1"/>
</dbReference>
<evidence type="ECO:0000259" key="8">
    <source>
        <dbReference type="SMART" id="SM00813"/>
    </source>
</evidence>
<dbReference type="Pfam" id="PF06439">
    <property type="entry name" value="3keto-disac_hyd"/>
    <property type="match status" value="1"/>
</dbReference>
<comment type="caution">
    <text evidence="9">The sequence shown here is derived from an EMBL/GenBank/DDBJ whole genome shotgun (WGS) entry which is preliminary data.</text>
</comment>
<dbReference type="SMART" id="SM00813">
    <property type="entry name" value="Alpha-L-AF_C"/>
    <property type="match status" value="1"/>
</dbReference>
<name>A0A8J2UI61_9BACT</name>
<keyword evidence="4 7" id="KW-0732">Signal</keyword>
<protein>
    <recommendedName>
        <fullName evidence="3">non-reducing end alpha-L-arabinofuranosidase</fullName>
        <ecNumber evidence="3">3.2.1.55</ecNumber>
    </recommendedName>
</protein>
<keyword evidence="5" id="KW-0378">Hydrolase</keyword>
<dbReference type="Pfam" id="PF18951">
    <property type="entry name" value="DUF5695"/>
    <property type="match status" value="1"/>
</dbReference>